<accession>A0A8J5JUM0</accession>
<keyword evidence="8" id="KW-0325">Glycoprotein</keyword>
<dbReference type="EMBL" id="JAHLQT010027705">
    <property type="protein sequence ID" value="KAG7162393.1"/>
    <property type="molecule type" value="Genomic_DNA"/>
</dbReference>
<proteinExistence type="inferred from homology"/>
<dbReference type="InterPro" id="IPR052192">
    <property type="entry name" value="Insect_Ionotropic_Sensory_Rcpt"/>
</dbReference>
<evidence type="ECO:0000313" key="11">
    <source>
        <dbReference type="Proteomes" id="UP000747542"/>
    </source>
</evidence>
<reference evidence="10" key="1">
    <citation type="journal article" date="2021" name="Sci. Adv.">
        <title>The American lobster genome reveals insights on longevity, neural, and immune adaptations.</title>
        <authorList>
            <person name="Polinski J.M."/>
            <person name="Zimin A.V."/>
            <person name="Clark K.F."/>
            <person name="Kohn A.B."/>
            <person name="Sadowski N."/>
            <person name="Timp W."/>
            <person name="Ptitsyn A."/>
            <person name="Khanna P."/>
            <person name="Romanova D.Y."/>
            <person name="Williams P."/>
            <person name="Greenwood S.J."/>
            <person name="Moroz L.L."/>
            <person name="Walt D.R."/>
            <person name="Bodnar A.G."/>
        </authorList>
    </citation>
    <scope>NUCLEOTIDE SEQUENCE</scope>
    <source>
        <strain evidence="10">GMGI-L3</strain>
    </source>
</reference>
<evidence type="ECO:0000256" key="4">
    <source>
        <dbReference type="ARBA" id="ARBA00022692"/>
    </source>
</evidence>
<evidence type="ECO:0000256" key="6">
    <source>
        <dbReference type="ARBA" id="ARBA00023136"/>
    </source>
</evidence>
<feature type="domain" description="Ionotropic glutamate receptor C-terminal" evidence="9">
    <location>
        <begin position="2"/>
        <end position="201"/>
    </location>
</feature>
<keyword evidence="5" id="KW-1133">Transmembrane helix</keyword>
<keyword evidence="7 10" id="KW-0675">Receptor</keyword>
<dbReference type="InterPro" id="IPR001320">
    <property type="entry name" value="Iontro_rcpt_C"/>
</dbReference>
<dbReference type="Proteomes" id="UP000747542">
    <property type="component" value="Unassembled WGS sequence"/>
</dbReference>
<keyword evidence="3" id="KW-1003">Cell membrane</keyword>
<organism evidence="10 11">
    <name type="scientific">Homarus americanus</name>
    <name type="common">American lobster</name>
    <dbReference type="NCBI Taxonomy" id="6706"/>
    <lineage>
        <taxon>Eukaryota</taxon>
        <taxon>Metazoa</taxon>
        <taxon>Ecdysozoa</taxon>
        <taxon>Arthropoda</taxon>
        <taxon>Crustacea</taxon>
        <taxon>Multicrustacea</taxon>
        <taxon>Malacostraca</taxon>
        <taxon>Eumalacostraca</taxon>
        <taxon>Eucarida</taxon>
        <taxon>Decapoda</taxon>
        <taxon>Pleocyemata</taxon>
        <taxon>Astacidea</taxon>
        <taxon>Nephropoidea</taxon>
        <taxon>Nephropidae</taxon>
        <taxon>Homarus</taxon>
    </lineage>
</organism>
<evidence type="ECO:0000259" key="9">
    <source>
        <dbReference type="Pfam" id="PF00060"/>
    </source>
</evidence>
<evidence type="ECO:0000256" key="7">
    <source>
        <dbReference type="ARBA" id="ARBA00023170"/>
    </source>
</evidence>
<comment type="caution">
    <text evidence="10">The sequence shown here is derived from an EMBL/GenBank/DDBJ whole genome shotgun (WGS) entry which is preliminary data.</text>
</comment>
<evidence type="ECO:0000256" key="1">
    <source>
        <dbReference type="ARBA" id="ARBA00004651"/>
    </source>
</evidence>
<keyword evidence="11" id="KW-1185">Reference proteome</keyword>
<dbReference type="GO" id="GO:0050906">
    <property type="term" value="P:detection of stimulus involved in sensory perception"/>
    <property type="evidence" value="ECO:0007669"/>
    <property type="project" value="UniProtKB-ARBA"/>
</dbReference>
<dbReference type="Pfam" id="PF00060">
    <property type="entry name" value="Lig_chan"/>
    <property type="match status" value="1"/>
</dbReference>
<evidence type="ECO:0000256" key="5">
    <source>
        <dbReference type="ARBA" id="ARBA00022989"/>
    </source>
</evidence>
<evidence type="ECO:0000256" key="3">
    <source>
        <dbReference type="ARBA" id="ARBA00022475"/>
    </source>
</evidence>
<protein>
    <submittedName>
        <fullName evidence="10">Glutamate receptor ionotropic, kainate 2-like 9</fullName>
    </submittedName>
</protein>
<keyword evidence="4" id="KW-0812">Transmembrane</keyword>
<sequence>MLMTLVLTRSYAGNLMALLAVRHISEPYQTLHDVVDDSSVNMIWQPESAYVQFYRSATSGLFHKVGEAEKAGRITHRTFIELAQSVNTLVRRGDHVLMEEEFIEKVFTAVFFTRSGTCDFYLSRDIFYSVFYGMLTHKESPLIPALSDSIMRVKEAGLHDYWNTVSIPNMTSCKRPPTKITVSTILSIDNIWGMFVVLEVGHAVALLVLGLEVLSSRLLHSRDSQEQVGRNA</sequence>
<dbReference type="AlphaFoldDB" id="A0A8J5JUM0"/>
<dbReference type="PANTHER" id="PTHR42643:SF24">
    <property type="entry name" value="IONOTROPIC RECEPTOR 60A"/>
    <property type="match status" value="1"/>
</dbReference>
<evidence type="ECO:0000256" key="2">
    <source>
        <dbReference type="ARBA" id="ARBA00008685"/>
    </source>
</evidence>
<keyword evidence="6" id="KW-0472">Membrane</keyword>
<comment type="similarity">
    <text evidence="2">Belongs to the glutamate-gated ion channel (TC 1.A.10.1) family.</text>
</comment>
<dbReference type="Gene3D" id="3.40.190.10">
    <property type="entry name" value="Periplasmic binding protein-like II"/>
    <property type="match status" value="2"/>
</dbReference>
<name>A0A8J5JUM0_HOMAM</name>
<dbReference type="GO" id="GO:0005886">
    <property type="term" value="C:plasma membrane"/>
    <property type="evidence" value="ECO:0007669"/>
    <property type="project" value="UniProtKB-SubCell"/>
</dbReference>
<evidence type="ECO:0000313" key="10">
    <source>
        <dbReference type="EMBL" id="KAG7162393.1"/>
    </source>
</evidence>
<dbReference type="PANTHER" id="PTHR42643">
    <property type="entry name" value="IONOTROPIC RECEPTOR 20A-RELATED"/>
    <property type="match status" value="1"/>
</dbReference>
<dbReference type="SUPFAM" id="SSF53850">
    <property type="entry name" value="Periplasmic binding protein-like II"/>
    <property type="match status" value="1"/>
</dbReference>
<evidence type="ECO:0000256" key="8">
    <source>
        <dbReference type="ARBA" id="ARBA00023180"/>
    </source>
</evidence>
<comment type="subcellular location">
    <subcellularLocation>
        <location evidence="1">Cell membrane</location>
        <topology evidence="1">Multi-pass membrane protein</topology>
    </subcellularLocation>
</comment>
<gene>
    <name evidence="10" type="primary">Grik2-L9</name>
    <name evidence="10" type="ORF">Hamer_G007920</name>
</gene>
<dbReference type="GO" id="GO:0015276">
    <property type="term" value="F:ligand-gated monoatomic ion channel activity"/>
    <property type="evidence" value="ECO:0007669"/>
    <property type="project" value="InterPro"/>
</dbReference>